<evidence type="ECO:0000256" key="7">
    <source>
        <dbReference type="ARBA" id="ARBA00022777"/>
    </source>
</evidence>
<evidence type="ECO:0000313" key="9">
    <source>
        <dbReference type="EMBL" id="EOH91787.1"/>
    </source>
</evidence>
<evidence type="ECO:0000256" key="1">
    <source>
        <dbReference type="ARBA" id="ARBA00004496"/>
    </source>
</evidence>
<comment type="subcellular location">
    <subcellularLocation>
        <location evidence="1">Cytoplasm</location>
    </subcellularLocation>
</comment>
<dbReference type="SUPFAM" id="SSF53062">
    <property type="entry name" value="PTS system fructose IIA component-like"/>
    <property type="match status" value="1"/>
</dbReference>
<keyword evidence="7" id="KW-0418">Kinase</keyword>
<proteinExistence type="predicted"/>
<keyword evidence="3" id="KW-0963">Cytoplasm</keyword>
<evidence type="ECO:0000259" key="8">
    <source>
        <dbReference type="PROSITE" id="PS51096"/>
    </source>
</evidence>
<sequence>MLATHGTFCQGIVNSYQMIAGVNEKLHTISLTDDGIGTFKQEFQMRMDNLLTDEVLIITDIKGGTPYNEAFNYHLKHPQQVRVIAGMNLPMLIEAGLAMETLTLDELYQLALTTGKAGVAGTDEDDLEDEIEF</sequence>
<dbReference type="GO" id="GO:0009401">
    <property type="term" value="P:phosphoenolpyruvate-dependent sugar phosphotransferase system"/>
    <property type="evidence" value="ECO:0007669"/>
    <property type="project" value="UniProtKB-KW"/>
</dbReference>
<dbReference type="GO" id="GO:0016020">
    <property type="term" value="C:membrane"/>
    <property type="evidence" value="ECO:0007669"/>
    <property type="project" value="InterPro"/>
</dbReference>
<dbReference type="STRING" id="160454.RV10_GL005056"/>
<gene>
    <name evidence="9" type="ORF">UAU_03089</name>
</gene>
<dbReference type="HOGENOM" id="CLU_123235_1_1_9"/>
<dbReference type="GO" id="GO:0005737">
    <property type="term" value="C:cytoplasm"/>
    <property type="evidence" value="ECO:0007669"/>
    <property type="project" value="UniProtKB-SubCell"/>
</dbReference>
<keyword evidence="4" id="KW-0762">Sugar transport</keyword>
<evidence type="ECO:0000256" key="6">
    <source>
        <dbReference type="ARBA" id="ARBA00022683"/>
    </source>
</evidence>
<keyword evidence="5" id="KW-0808">Transferase</keyword>
<reference evidence="9 10" key="1">
    <citation type="submission" date="2013-02" db="EMBL/GenBank/DDBJ databases">
        <title>The Genome Sequence of Enterococcus pallens BAA-351.</title>
        <authorList>
            <consortium name="The Broad Institute Genome Sequencing Platform"/>
            <consortium name="The Broad Institute Genome Sequencing Center for Infectious Disease"/>
            <person name="Earl A.M."/>
            <person name="Gilmore M.S."/>
            <person name="Lebreton F."/>
            <person name="Walker B."/>
            <person name="Young S.K."/>
            <person name="Zeng Q."/>
            <person name="Gargeya S."/>
            <person name="Fitzgerald M."/>
            <person name="Haas B."/>
            <person name="Abouelleil A."/>
            <person name="Alvarado L."/>
            <person name="Arachchi H.M."/>
            <person name="Berlin A.M."/>
            <person name="Chapman S.B."/>
            <person name="Dewar J."/>
            <person name="Goldberg J."/>
            <person name="Griggs A."/>
            <person name="Gujja S."/>
            <person name="Hansen M."/>
            <person name="Howarth C."/>
            <person name="Imamovic A."/>
            <person name="Larimer J."/>
            <person name="McCowan C."/>
            <person name="Murphy C."/>
            <person name="Neiman D."/>
            <person name="Pearson M."/>
            <person name="Priest M."/>
            <person name="Roberts A."/>
            <person name="Saif S."/>
            <person name="Shea T."/>
            <person name="Sisk P."/>
            <person name="Sykes S."/>
            <person name="Wortman J."/>
            <person name="Nusbaum C."/>
            <person name="Birren B."/>
        </authorList>
    </citation>
    <scope>NUCLEOTIDE SEQUENCE [LARGE SCALE GENOMIC DNA]</scope>
    <source>
        <strain evidence="9 10">ATCC BAA-351</strain>
    </source>
</reference>
<evidence type="ECO:0000256" key="5">
    <source>
        <dbReference type="ARBA" id="ARBA00022679"/>
    </source>
</evidence>
<dbReference type="EMBL" id="AJAQ01000033">
    <property type="protein sequence ID" value="EOH91787.1"/>
    <property type="molecule type" value="Genomic_DNA"/>
</dbReference>
<comment type="caution">
    <text evidence="9">The sequence shown here is derived from an EMBL/GenBank/DDBJ whole genome shotgun (WGS) entry which is preliminary data.</text>
</comment>
<dbReference type="Proteomes" id="UP000013782">
    <property type="component" value="Unassembled WGS sequence"/>
</dbReference>
<dbReference type="PATRIC" id="fig|1158607.3.peg.3073"/>
<dbReference type="InterPro" id="IPR004701">
    <property type="entry name" value="PTS_EIIA_man-typ"/>
</dbReference>
<evidence type="ECO:0000256" key="3">
    <source>
        <dbReference type="ARBA" id="ARBA00022490"/>
    </source>
</evidence>
<accession>R2Q5G7</accession>
<evidence type="ECO:0000313" key="10">
    <source>
        <dbReference type="Proteomes" id="UP000013782"/>
    </source>
</evidence>
<protein>
    <submittedName>
        <fullName evidence="9">PTS system, mannose/fructose/sorbose family, IIA component</fullName>
    </submittedName>
</protein>
<keyword evidence="6" id="KW-0598">Phosphotransferase system</keyword>
<dbReference type="eggNOG" id="COG2893">
    <property type="taxonomic scope" value="Bacteria"/>
</dbReference>
<dbReference type="PROSITE" id="PS51096">
    <property type="entry name" value="PTS_EIIA_TYPE_4"/>
    <property type="match status" value="1"/>
</dbReference>
<organism evidence="9 10">
    <name type="scientific">Enterococcus pallens ATCC BAA-351</name>
    <dbReference type="NCBI Taxonomy" id="1158607"/>
    <lineage>
        <taxon>Bacteria</taxon>
        <taxon>Bacillati</taxon>
        <taxon>Bacillota</taxon>
        <taxon>Bacilli</taxon>
        <taxon>Lactobacillales</taxon>
        <taxon>Enterococcaceae</taxon>
        <taxon>Enterococcus</taxon>
    </lineage>
</organism>
<name>R2Q5G7_9ENTE</name>
<dbReference type="InterPro" id="IPR051471">
    <property type="entry name" value="Bacterial_PTS_sugar_comp"/>
</dbReference>
<dbReference type="PANTHER" id="PTHR33799">
    <property type="entry name" value="PTS PERMEASE-RELATED-RELATED"/>
    <property type="match status" value="1"/>
</dbReference>
<dbReference type="AlphaFoldDB" id="R2Q5G7"/>
<evidence type="ECO:0000256" key="4">
    <source>
        <dbReference type="ARBA" id="ARBA00022597"/>
    </source>
</evidence>
<dbReference type="GO" id="GO:0016301">
    <property type="term" value="F:kinase activity"/>
    <property type="evidence" value="ECO:0007669"/>
    <property type="project" value="UniProtKB-KW"/>
</dbReference>
<dbReference type="Pfam" id="PF03610">
    <property type="entry name" value="EIIA-man"/>
    <property type="match status" value="1"/>
</dbReference>
<dbReference type="CDD" id="cd00006">
    <property type="entry name" value="PTS_IIA_man"/>
    <property type="match status" value="1"/>
</dbReference>
<keyword evidence="10" id="KW-1185">Reference proteome</keyword>
<feature type="domain" description="PTS EIIA type-4" evidence="8">
    <location>
        <begin position="1"/>
        <end position="119"/>
    </location>
</feature>
<dbReference type="InterPro" id="IPR033887">
    <property type="entry name" value="PTS_IIA_man"/>
</dbReference>
<dbReference type="Gene3D" id="3.40.50.510">
    <property type="entry name" value="Phosphotransferase system, mannose-type IIA component"/>
    <property type="match status" value="1"/>
</dbReference>
<evidence type="ECO:0000256" key="2">
    <source>
        <dbReference type="ARBA" id="ARBA00022448"/>
    </source>
</evidence>
<dbReference type="InterPro" id="IPR036662">
    <property type="entry name" value="PTS_EIIA_man-typ_sf"/>
</dbReference>
<dbReference type="PANTHER" id="PTHR33799:SF1">
    <property type="entry name" value="PTS SYSTEM MANNOSE-SPECIFIC EIIAB COMPONENT-RELATED"/>
    <property type="match status" value="1"/>
</dbReference>
<keyword evidence="2" id="KW-0813">Transport</keyword>